<evidence type="ECO:0000313" key="2">
    <source>
        <dbReference type="EMBL" id="CAG6769785.1"/>
    </source>
</evidence>
<accession>A0A8D9EZK3</accession>
<feature type="domain" description="BACK" evidence="1">
    <location>
        <begin position="31"/>
        <end position="104"/>
    </location>
</feature>
<name>A0A8D9EZK3_9HEMI</name>
<dbReference type="InterPro" id="IPR011705">
    <property type="entry name" value="BACK"/>
</dbReference>
<reference evidence="2" key="1">
    <citation type="submission" date="2021-05" db="EMBL/GenBank/DDBJ databases">
        <authorList>
            <person name="Alioto T."/>
            <person name="Alioto T."/>
            <person name="Gomez Garrido J."/>
        </authorList>
    </citation>
    <scope>NUCLEOTIDE SEQUENCE</scope>
</reference>
<protein>
    <recommendedName>
        <fullName evidence="1">BACK domain-containing protein</fullName>
    </recommendedName>
</protein>
<dbReference type="Pfam" id="PF07707">
    <property type="entry name" value="BACK"/>
    <property type="match status" value="1"/>
</dbReference>
<dbReference type="EMBL" id="HBUF01579961">
    <property type="protein sequence ID" value="CAG6769785.1"/>
    <property type="molecule type" value="Transcribed_RNA"/>
</dbReference>
<sequence>MDHPHSSSRSRFSVLKMSETIKIQVEALADLLNTSNKFALSEFSDKLTVFAYQNAAEFVNHECFVNLQFNVLLDLIKSNWFYAPEIDILRGVLRWHNKMNFKKYTNTELVVSNQADEGSELVASFSLASLIILKTLLSSVRIKQMTAFGYIEETKTDLFAQYKHILGGNQYFTLITEPRQKYSTVGQNKKRKLSHVKELNDSECPTADEVEVLPKLTQPTPEPMEWEEIVLEEEMEVDQGDDVGGLAEGPSHIKVIYKEIWRPPGAYH</sequence>
<evidence type="ECO:0000259" key="1">
    <source>
        <dbReference type="Pfam" id="PF07707"/>
    </source>
</evidence>
<dbReference type="AlphaFoldDB" id="A0A8D9EZK3"/>
<organism evidence="2">
    <name type="scientific">Cacopsylla melanoneura</name>
    <dbReference type="NCBI Taxonomy" id="428564"/>
    <lineage>
        <taxon>Eukaryota</taxon>
        <taxon>Metazoa</taxon>
        <taxon>Ecdysozoa</taxon>
        <taxon>Arthropoda</taxon>
        <taxon>Hexapoda</taxon>
        <taxon>Insecta</taxon>
        <taxon>Pterygota</taxon>
        <taxon>Neoptera</taxon>
        <taxon>Paraneoptera</taxon>
        <taxon>Hemiptera</taxon>
        <taxon>Sternorrhyncha</taxon>
        <taxon>Psylloidea</taxon>
        <taxon>Psyllidae</taxon>
        <taxon>Psyllinae</taxon>
        <taxon>Cacopsylla</taxon>
    </lineage>
</organism>
<proteinExistence type="predicted"/>
<dbReference type="Gene3D" id="1.25.40.420">
    <property type="match status" value="1"/>
</dbReference>